<sequence>MVQKRDLRQWGRPLLASNPTPTFSVPQLHVLPPDWAVLLSTSDSTIHAHAPHYTPRLIGFACSLHDRCSCSAEVEGVGCADESPPPSTSFHRQGAHSSGTSNSDSREVDIAEGSFGSLEYPCGCKNEQQEVKVAEENDNKEQNWQDVAKRSSNTEAENPQKEDSTSEHNEESKDVEAASTEQVKDKSEPVYRGVRRRAWGKWVSEIREPKKKSRIWLGSFPTPEMAARAYDVAALALKGPNAQFNFPDSVQKLPRPAMNSPKAIQEAAAAAASLFGRSPSCGSYRVASREQTIYPENQVSPCSSSKQSGSSQRKRGRSSDIDIYCLSQNLSSSAEQILHSSGPSRQSTSSFSTSEAQSGYIDEDLVLHMPNVLASMAEAMMLTPPDLERPSVCSDEESTYWEPSLWDHE</sequence>
<comment type="caution">
    <text evidence="1">The sequence shown here is derived from an EMBL/GenBank/DDBJ whole genome shotgun (WGS) entry which is preliminary data.</text>
</comment>
<evidence type="ECO:0000313" key="1">
    <source>
        <dbReference type="EMBL" id="KAJ7557773.1"/>
    </source>
</evidence>
<gene>
    <name evidence="1" type="ORF">O6H91_04G009300</name>
</gene>
<organism evidence="1 2">
    <name type="scientific">Diphasiastrum complanatum</name>
    <name type="common">Issler's clubmoss</name>
    <name type="synonym">Lycopodium complanatum</name>
    <dbReference type="NCBI Taxonomy" id="34168"/>
    <lineage>
        <taxon>Eukaryota</taxon>
        <taxon>Viridiplantae</taxon>
        <taxon>Streptophyta</taxon>
        <taxon>Embryophyta</taxon>
        <taxon>Tracheophyta</taxon>
        <taxon>Lycopodiopsida</taxon>
        <taxon>Lycopodiales</taxon>
        <taxon>Lycopodiaceae</taxon>
        <taxon>Lycopodioideae</taxon>
        <taxon>Diphasiastrum</taxon>
    </lineage>
</organism>
<dbReference type="Proteomes" id="UP001162992">
    <property type="component" value="Chromosome 4"/>
</dbReference>
<dbReference type="EMBL" id="CM055095">
    <property type="protein sequence ID" value="KAJ7557773.1"/>
    <property type="molecule type" value="Genomic_DNA"/>
</dbReference>
<name>A0ACC2DTY3_DIPCM</name>
<proteinExistence type="predicted"/>
<accession>A0ACC2DTY3</accession>
<protein>
    <submittedName>
        <fullName evidence="1">Uncharacterized protein</fullName>
    </submittedName>
</protein>
<reference evidence="2" key="1">
    <citation type="journal article" date="2024" name="Proc. Natl. Acad. Sci. U.S.A.">
        <title>Extraordinary preservation of gene collinearity over three hundred million years revealed in homosporous lycophytes.</title>
        <authorList>
            <person name="Li C."/>
            <person name="Wickell D."/>
            <person name="Kuo L.Y."/>
            <person name="Chen X."/>
            <person name="Nie B."/>
            <person name="Liao X."/>
            <person name="Peng D."/>
            <person name="Ji J."/>
            <person name="Jenkins J."/>
            <person name="Williams M."/>
            <person name="Shu S."/>
            <person name="Plott C."/>
            <person name="Barry K."/>
            <person name="Rajasekar S."/>
            <person name="Grimwood J."/>
            <person name="Han X."/>
            <person name="Sun S."/>
            <person name="Hou Z."/>
            <person name="He W."/>
            <person name="Dai G."/>
            <person name="Sun C."/>
            <person name="Schmutz J."/>
            <person name="Leebens-Mack J.H."/>
            <person name="Li F.W."/>
            <person name="Wang L."/>
        </authorList>
    </citation>
    <scope>NUCLEOTIDE SEQUENCE [LARGE SCALE GENOMIC DNA]</scope>
    <source>
        <strain evidence="2">cv. PW_Plant_1</strain>
    </source>
</reference>
<evidence type="ECO:0000313" key="2">
    <source>
        <dbReference type="Proteomes" id="UP001162992"/>
    </source>
</evidence>
<keyword evidence="2" id="KW-1185">Reference proteome</keyword>